<keyword evidence="2" id="KW-1185">Reference proteome</keyword>
<accession>A0A518DZ03</accession>
<proteinExistence type="predicted"/>
<protein>
    <submittedName>
        <fullName evidence="1">Uncharacterized protein</fullName>
    </submittedName>
</protein>
<name>A0A518DZ03_9BACT</name>
<sequence>MTGSISPKKAVSTRIHAHPCVAAPIRRRVAPGRKVKKRQKPACLPAPERVFGVLISSAAESAC</sequence>
<gene>
    <name evidence="1" type="ORF">Pla8534_48600</name>
</gene>
<reference evidence="1 2" key="1">
    <citation type="submission" date="2019-02" db="EMBL/GenBank/DDBJ databases">
        <title>Deep-cultivation of Planctomycetes and their phenomic and genomic characterization uncovers novel biology.</title>
        <authorList>
            <person name="Wiegand S."/>
            <person name="Jogler M."/>
            <person name="Boedeker C."/>
            <person name="Pinto D."/>
            <person name="Vollmers J."/>
            <person name="Rivas-Marin E."/>
            <person name="Kohn T."/>
            <person name="Peeters S.H."/>
            <person name="Heuer A."/>
            <person name="Rast P."/>
            <person name="Oberbeckmann S."/>
            <person name="Bunk B."/>
            <person name="Jeske O."/>
            <person name="Meyerdierks A."/>
            <person name="Storesund J.E."/>
            <person name="Kallscheuer N."/>
            <person name="Luecker S."/>
            <person name="Lage O.M."/>
            <person name="Pohl T."/>
            <person name="Merkel B.J."/>
            <person name="Hornburger P."/>
            <person name="Mueller R.-W."/>
            <person name="Bruemmer F."/>
            <person name="Labrenz M."/>
            <person name="Spormann A.M."/>
            <person name="Op den Camp H."/>
            <person name="Overmann J."/>
            <person name="Amann R."/>
            <person name="Jetten M.S.M."/>
            <person name="Mascher T."/>
            <person name="Medema M.H."/>
            <person name="Devos D.P."/>
            <person name="Kaster A.-K."/>
            <person name="Ovreas L."/>
            <person name="Rohde M."/>
            <person name="Galperin M.Y."/>
            <person name="Jogler C."/>
        </authorList>
    </citation>
    <scope>NUCLEOTIDE SEQUENCE [LARGE SCALE GENOMIC DNA]</scope>
    <source>
        <strain evidence="1 2">Pla85_3_4</strain>
    </source>
</reference>
<evidence type="ECO:0000313" key="1">
    <source>
        <dbReference type="EMBL" id="QDU97035.1"/>
    </source>
</evidence>
<dbReference type="EMBL" id="CP036433">
    <property type="protein sequence ID" value="QDU97035.1"/>
    <property type="molecule type" value="Genomic_DNA"/>
</dbReference>
<dbReference type="Proteomes" id="UP000317648">
    <property type="component" value="Chromosome"/>
</dbReference>
<dbReference type="KEGG" id="lcre:Pla8534_48600"/>
<dbReference type="AlphaFoldDB" id="A0A518DZ03"/>
<evidence type="ECO:0000313" key="2">
    <source>
        <dbReference type="Proteomes" id="UP000317648"/>
    </source>
</evidence>
<organism evidence="1 2">
    <name type="scientific">Lignipirellula cremea</name>
    <dbReference type="NCBI Taxonomy" id="2528010"/>
    <lineage>
        <taxon>Bacteria</taxon>
        <taxon>Pseudomonadati</taxon>
        <taxon>Planctomycetota</taxon>
        <taxon>Planctomycetia</taxon>
        <taxon>Pirellulales</taxon>
        <taxon>Pirellulaceae</taxon>
        <taxon>Lignipirellula</taxon>
    </lineage>
</organism>